<dbReference type="Pfam" id="PF13450">
    <property type="entry name" value="NAD_binding_8"/>
    <property type="match status" value="1"/>
</dbReference>
<dbReference type="Proteomes" id="UP000297385">
    <property type="component" value="Unassembled WGS sequence"/>
</dbReference>
<reference evidence="1 2" key="1">
    <citation type="submission" date="2019-03" db="EMBL/GenBank/DDBJ databases">
        <title>Complete Genome Sequence of Paraburkholderia dipogonis ICMP 19430T, a Nitrogen-fixing Symbiont of the South African Invasive Legume Dipogon lignosus in New Zealand.</title>
        <authorList>
            <person name="De Meyer S.E."/>
        </authorList>
    </citation>
    <scope>NUCLEOTIDE SEQUENCE [LARGE SCALE GENOMIC DNA]</scope>
    <source>
        <strain evidence="1 2">ICMP 19430</strain>
    </source>
</reference>
<dbReference type="InterPro" id="IPR036188">
    <property type="entry name" value="FAD/NAD-bd_sf"/>
</dbReference>
<dbReference type="EMBL" id="SNVI01000004">
    <property type="protein sequence ID" value="TFE38081.1"/>
    <property type="molecule type" value="Genomic_DNA"/>
</dbReference>
<accession>A0A4Y8MKX9</accession>
<dbReference type="PANTHER" id="PTHR10668:SF103">
    <property type="entry name" value="PYRIDINE NUCLEOTIDE-DISULFIDE OXIDOREDUCTASE DOMAIN-CONTAINING PROTEIN 2"/>
    <property type="match status" value="1"/>
</dbReference>
<organism evidence="1 2">
    <name type="scientific">Paraburkholderia dipogonis</name>
    <dbReference type="NCBI Taxonomy" id="1211383"/>
    <lineage>
        <taxon>Bacteria</taxon>
        <taxon>Pseudomonadati</taxon>
        <taxon>Pseudomonadota</taxon>
        <taxon>Betaproteobacteria</taxon>
        <taxon>Burkholderiales</taxon>
        <taxon>Burkholderiaceae</taxon>
        <taxon>Paraburkholderia</taxon>
    </lineage>
</organism>
<dbReference type="AlphaFoldDB" id="A0A4Y8MKX9"/>
<dbReference type="SUPFAM" id="SSF51905">
    <property type="entry name" value="FAD/NAD(P)-binding domain"/>
    <property type="match status" value="1"/>
</dbReference>
<comment type="caution">
    <text evidence="1">The sequence shown here is derived from an EMBL/GenBank/DDBJ whole genome shotgun (WGS) entry which is preliminary data.</text>
</comment>
<protein>
    <recommendedName>
        <fullName evidence="3">FAD-dependent oxidoreductase</fullName>
    </recommendedName>
</protein>
<gene>
    <name evidence="1" type="ORF">E2553_37410</name>
</gene>
<evidence type="ECO:0000313" key="2">
    <source>
        <dbReference type="Proteomes" id="UP000297385"/>
    </source>
</evidence>
<sequence>MSEERFDGIIIGAGHNGLITAAYMAKAGLKMAVFDPRINVGGASRRKSCRRRASNTIRTRFLRRCMIALRIMTFSSTSMASSIFSRA</sequence>
<dbReference type="PANTHER" id="PTHR10668">
    <property type="entry name" value="PHYTOENE DEHYDROGENASE"/>
    <property type="match status" value="1"/>
</dbReference>
<evidence type="ECO:0008006" key="3">
    <source>
        <dbReference type="Google" id="ProtNLM"/>
    </source>
</evidence>
<dbReference type="Gene3D" id="3.50.50.60">
    <property type="entry name" value="FAD/NAD(P)-binding domain"/>
    <property type="match status" value="1"/>
</dbReference>
<evidence type="ECO:0000313" key="1">
    <source>
        <dbReference type="EMBL" id="TFE38081.1"/>
    </source>
</evidence>
<proteinExistence type="predicted"/>
<name>A0A4Y8MKX9_9BURK</name>
<dbReference type="RefSeq" id="WP_134465731.1">
    <property type="nucleotide sequence ID" value="NZ_SNVI01000004.1"/>
</dbReference>